<comment type="similarity">
    <text evidence="6">Belongs to the inorganic carbon transporter (TC 9.A.2) DabA family.</text>
</comment>
<comment type="cofactor">
    <cofactor evidence="6">
        <name>Zn(2+)</name>
        <dbReference type="ChEBI" id="CHEBI:29105"/>
    </cofactor>
</comment>
<comment type="subunit">
    <text evidence="6">Forms a complex with DabB.</text>
</comment>
<reference evidence="8" key="1">
    <citation type="journal article" date="2019" name="Int. J. Syst. Evol. Microbiol.">
        <title>The Global Catalogue of Microorganisms (GCM) 10K type strain sequencing project: providing services to taxonomists for standard genome sequencing and annotation.</title>
        <authorList>
            <consortium name="The Broad Institute Genomics Platform"/>
            <consortium name="The Broad Institute Genome Sequencing Center for Infectious Disease"/>
            <person name="Wu L."/>
            <person name="Ma J."/>
        </authorList>
    </citation>
    <scope>NUCLEOTIDE SEQUENCE [LARGE SCALE GENOMIC DNA]</scope>
    <source>
        <strain evidence="8">CGMCC 4.7466</strain>
    </source>
</reference>
<dbReference type="Proteomes" id="UP001595818">
    <property type="component" value="Unassembled WGS sequence"/>
</dbReference>
<keyword evidence="4 6" id="KW-0862">Zinc</keyword>
<dbReference type="PANTHER" id="PTHR38344">
    <property type="entry name" value="UPF0753 PROTEIN AQ_863"/>
    <property type="match status" value="1"/>
</dbReference>
<keyword evidence="3 6" id="KW-0479">Metal-binding</keyword>
<dbReference type="PANTHER" id="PTHR38344:SF1">
    <property type="entry name" value="INORGANIC CARBON TRANSPORTER SUBUNIT DABA-RELATED"/>
    <property type="match status" value="1"/>
</dbReference>
<evidence type="ECO:0000313" key="7">
    <source>
        <dbReference type="EMBL" id="MFC4873037.1"/>
    </source>
</evidence>
<keyword evidence="8" id="KW-1185">Reference proteome</keyword>
<accession>A0ABV9T2T4</accession>
<dbReference type="HAMAP" id="MF_01871">
    <property type="entry name" value="DabA"/>
    <property type="match status" value="1"/>
</dbReference>
<evidence type="ECO:0000313" key="8">
    <source>
        <dbReference type="Proteomes" id="UP001595818"/>
    </source>
</evidence>
<comment type="subcellular location">
    <subcellularLocation>
        <location evidence="6">Cell membrane</location>
        <topology evidence="6">Peripheral membrane protein</topology>
    </subcellularLocation>
</comment>
<feature type="binding site" evidence="6">
    <location>
        <position position="353"/>
    </location>
    <ligand>
        <name>Zn(2+)</name>
        <dbReference type="ChEBI" id="CHEBI:29105"/>
    </ligand>
</feature>
<evidence type="ECO:0000256" key="5">
    <source>
        <dbReference type="ARBA" id="ARBA00023136"/>
    </source>
</evidence>
<gene>
    <name evidence="6" type="primary">dabA</name>
    <name evidence="7" type="ORF">ACFPFU_15165</name>
</gene>
<evidence type="ECO:0000256" key="4">
    <source>
        <dbReference type="ARBA" id="ARBA00022833"/>
    </source>
</evidence>
<sequence>MKTDQSKGTRDLRNGSRLLSFMSHNLSFDLHQVLHELGHYLPAQPPLKDFVHHNTLHAFQHLPFHEGVQIASENFGYKVYWNLEKYRELYHSGKINAAILERVIIERQGASNLEYWRQLLLHRPVQEYPEPKVGQLRRWWKRIYHLNLDKEVQATLFRLICGYLDQGIAIWKFPVQAKGLLSAVRTIEKNSFTTFVKSERARELLFDGHTTLQDLLELLVGKEERFAQYLFDQQFSHPGWSGMIAVLEQQPQLLLDKKKVSLHDLVFLECILEIDALDRKRGSQWTALAQHIPNNFPTIFETQGASEWYQIHGLWQEAMEWTYYDQVIKGLQLGNGKDLSPRNPGFQAMFCMDDRSCSIRRYVERFFPDCQTFGTAGFFNLPFYFQPEHGKFMTKVCPAPIKPVHVIKETESKIRHEKDAHFSKHSKGILGAWVISQTMGFWSAVKMVKSIFRPGETPAMVSSFRHMDPKGKLGIECKDPDHRHHGLQAGFTVEEMAENMDGLLKSIGLVRDFAPLVYIIGHGASSVNNTHYAGYDCGACSGRAGSVNARVAAFIGNHSEVRKALRAQGINIPDSTRFIGGLHDTTRDEFEFYDEETLPESHQQLHRHNVQIFEIALDYNAKERSRRFHTIDSRQDPQKVHKLVKLRAMSLFEPRPEWNHATNTLCVVGKRESNRHLFLDKRAFLNSYDYSIDPEGKYLLGILKAVAPVCGGINLEYYFSKVDNERLGAGSKLPHNVMGLLGVANGMEGDLRAGLPLQMVNIHDPMRLLVIVEHFPEVLMKIIHIHEPTYEWFINEWVRLVGIHPETKEAFVFHEGEFLPYNPITRQIVAVDNLDAVLESSAENLPVYIIE</sequence>
<feature type="binding site" evidence="6">
    <location>
        <position position="522"/>
    </location>
    <ligand>
        <name>Zn(2+)</name>
        <dbReference type="ChEBI" id="CHEBI:29105"/>
    </ligand>
</feature>
<keyword evidence="1 6" id="KW-0813">Transport</keyword>
<evidence type="ECO:0000256" key="1">
    <source>
        <dbReference type="ARBA" id="ARBA00022448"/>
    </source>
</evidence>
<evidence type="ECO:0000256" key="2">
    <source>
        <dbReference type="ARBA" id="ARBA00022475"/>
    </source>
</evidence>
<protein>
    <recommendedName>
        <fullName evidence="6">Probable inorganic carbon transporter subunit DabA</fullName>
    </recommendedName>
</protein>
<feature type="binding site" evidence="6">
    <location>
        <position position="351"/>
    </location>
    <ligand>
        <name>Zn(2+)</name>
        <dbReference type="ChEBI" id="CHEBI:29105"/>
    </ligand>
</feature>
<dbReference type="InterPro" id="IPR018752">
    <property type="entry name" value="DabA"/>
</dbReference>
<keyword evidence="2 6" id="KW-1003">Cell membrane</keyword>
<dbReference type="Pfam" id="PF10070">
    <property type="entry name" value="DabA"/>
    <property type="match status" value="1"/>
</dbReference>
<name>A0ABV9T2T4_9BACT</name>
<dbReference type="RefSeq" id="WP_377065617.1">
    <property type="nucleotide sequence ID" value="NZ_JBHSJJ010000008.1"/>
</dbReference>
<feature type="binding site" evidence="6">
    <location>
        <position position="537"/>
    </location>
    <ligand>
        <name>Zn(2+)</name>
        <dbReference type="ChEBI" id="CHEBI:29105"/>
    </ligand>
</feature>
<proteinExistence type="inferred from homology"/>
<dbReference type="EMBL" id="JBHSJJ010000008">
    <property type="protein sequence ID" value="MFC4873037.1"/>
    <property type="molecule type" value="Genomic_DNA"/>
</dbReference>
<evidence type="ECO:0000256" key="3">
    <source>
        <dbReference type="ARBA" id="ARBA00022723"/>
    </source>
</evidence>
<organism evidence="7 8">
    <name type="scientific">Negadavirga shengliensis</name>
    <dbReference type="NCBI Taxonomy" id="1389218"/>
    <lineage>
        <taxon>Bacteria</taxon>
        <taxon>Pseudomonadati</taxon>
        <taxon>Bacteroidota</taxon>
        <taxon>Cytophagia</taxon>
        <taxon>Cytophagales</taxon>
        <taxon>Cyclobacteriaceae</taxon>
        <taxon>Negadavirga</taxon>
    </lineage>
</organism>
<evidence type="ECO:0000256" key="6">
    <source>
        <dbReference type="HAMAP-Rule" id="MF_01871"/>
    </source>
</evidence>
<comment type="caution">
    <text evidence="7">The sequence shown here is derived from an EMBL/GenBank/DDBJ whole genome shotgun (WGS) entry which is preliminary data.</text>
</comment>
<keyword evidence="5 6" id="KW-0472">Membrane</keyword>
<comment type="function">
    <text evidence="6">Part of an energy-coupled inorganic carbon pump.</text>
</comment>